<gene>
    <name evidence="1" type="ORF">E6C27_scaffold675G001980</name>
</gene>
<protein>
    <submittedName>
        <fullName evidence="1">Uncharacterized protein</fullName>
    </submittedName>
</protein>
<comment type="caution">
    <text evidence="1">The sequence shown here is derived from an EMBL/GenBank/DDBJ whole genome shotgun (WGS) entry which is preliminary data.</text>
</comment>
<dbReference type="AlphaFoldDB" id="A0A5A7U984"/>
<dbReference type="EMBL" id="SSTE01011930">
    <property type="protein sequence ID" value="KAA0050165.1"/>
    <property type="molecule type" value="Genomic_DNA"/>
</dbReference>
<evidence type="ECO:0000313" key="2">
    <source>
        <dbReference type="Proteomes" id="UP000321393"/>
    </source>
</evidence>
<accession>A0A5A7U984</accession>
<name>A0A5A7U984_CUCMM</name>
<dbReference type="Proteomes" id="UP000321393">
    <property type="component" value="Unassembled WGS sequence"/>
</dbReference>
<evidence type="ECO:0000313" key="1">
    <source>
        <dbReference type="EMBL" id="KAA0050165.1"/>
    </source>
</evidence>
<sequence length="170" mass="19266">MLSHVGECQQSGLLREEDAQWSENLECQAAFNGAKQAMIEGPSLEVVDATKTPEVEVEQFSYRLADQESPFEIKGKRHSVLPPLADDPYVGDRPQVHRVGEECEHMANIARVCLEEASRPMEERGDQKRCPLEFEGMTKLPIDGATTPYDYLSTWTWRKTEKLSKPLLTE</sequence>
<proteinExistence type="predicted"/>
<organism evidence="1 2">
    <name type="scientific">Cucumis melo var. makuwa</name>
    <name type="common">Oriental melon</name>
    <dbReference type="NCBI Taxonomy" id="1194695"/>
    <lineage>
        <taxon>Eukaryota</taxon>
        <taxon>Viridiplantae</taxon>
        <taxon>Streptophyta</taxon>
        <taxon>Embryophyta</taxon>
        <taxon>Tracheophyta</taxon>
        <taxon>Spermatophyta</taxon>
        <taxon>Magnoliopsida</taxon>
        <taxon>eudicotyledons</taxon>
        <taxon>Gunneridae</taxon>
        <taxon>Pentapetalae</taxon>
        <taxon>rosids</taxon>
        <taxon>fabids</taxon>
        <taxon>Cucurbitales</taxon>
        <taxon>Cucurbitaceae</taxon>
        <taxon>Benincaseae</taxon>
        <taxon>Cucumis</taxon>
    </lineage>
</organism>
<reference evidence="1 2" key="1">
    <citation type="submission" date="2019-08" db="EMBL/GenBank/DDBJ databases">
        <title>Draft genome sequences of two oriental melons (Cucumis melo L. var makuwa).</title>
        <authorList>
            <person name="Kwon S.-Y."/>
        </authorList>
    </citation>
    <scope>NUCLEOTIDE SEQUENCE [LARGE SCALE GENOMIC DNA]</scope>
    <source>
        <strain evidence="2">cv. SW 3</strain>
        <tissue evidence="1">Leaf</tissue>
    </source>
</reference>